<feature type="signal peptide" evidence="1">
    <location>
        <begin position="1"/>
        <end position="29"/>
    </location>
</feature>
<gene>
    <name evidence="2" type="ORF">COLO4_16852</name>
</gene>
<dbReference type="GO" id="GO:0016874">
    <property type="term" value="F:ligase activity"/>
    <property type="evidence" value="ECO:0007669"/>
    <property type="project" value="UniProtKB-KW"/>
</dbReference>
<proteinExistence type="predicted"/>
<feature type="chain" id="PRO_5013340172" evidence="1">
    <location>
        <begin position="30"/>
        <end position="90"/>
    </location>
</feature>
<dbReference type="AlphaFoldDB" id="A0A1R3JFB2"/>
<sequence>MGSISKQKLAFICMVVLTMLLSTPTPASASSRLLVKKPYANNETCHLQGEHCTMRPVGFEQCCPGCYCQTTRGGNFCTAIGGEITCSSEI</sequence>
<dbReference type="Proteomes" id="UP000187203">
    <property type="component" value="Unassembled WGS sequence"/>
</dbReference>
<keyword evidence="3" id="KW-1185">Reference proteome</keyword>
<keyword evidence="1" id="KW-0732">Signal</keyword>
<name>A0A1R3JFB2_9ROSI</name>
<dbReference type="OrthoDB" id="10359167at2759"/>
<keyword evidence="2" id="KW-0436">Ligase</keyword>
<accession>A0A1R3JFB2</accession>
<evidence type="ECO:0000256" key="1">
    <source>
        <dbReference type="SAM" id="SignalP"/>
    </source>
</evidence>
<evidence type="ECO:0000313" key="2">
    <source>
        <dbReference type="EMBL" id="OMO93496.1"/>
    </source>
</evidence>
<protein>
    <submittedName>
        <fullName evidence="2">E3 SUMO-protein ligase PIAS4 isoform 3</fullName>
    </submittedName>
</protein>
<comment type="caution">
    <text evidence="2">The sequence shown here is derived from an EMBL/GenBank/DDBJ whole genome shotgun (WGS) entry which is preliminary data.</text>
</comment>
<dbReference type="EMBL" id="AWUE01016261">
    <property type="protein sequence ID" value="OMO93496.1"/>
    <property type="molecule type" value="Genomic_DNA"/>
</dbReference>
<organism evidence="2 3">
    <name type="scientific">Corchorus olitorius</name>
    <dbReference type="NCBI Taxonomy" id="93759"/>
    <lineage>
        <taxon>Eukaryota</taxon>
        <taxon>Viridiplantae</taxon>
        <taxon>Streptophyta</taxon>
        <taxon>Embryophyta</taxon>
        <taxon>Tracheophyta</taxon>
        <taxon>Spermatophyta</taxon>
        <taxon>Magnoliopsida</taxon>
        <taxon>eudicotyledons</taxon>
        <taxon>Gunneridae</taxon>
        <taxon>Pentapetalae</taxon>
        <taxon>rosids</taxon>
        <taxon>malvids</taxon>
        <taxon>Malvales</taxon>
        <taxon>Malvaceae</taxon>
        <taxon>Grewioideae</taxon>
        <taxon>Apeibeae</taxon>
        <taxon>Corchorus</taxon>
    </lineage>
</organism>
<evidence type="ECO:0000313" key="3">
    <source>
        <dbReference type="Proteomes" id="UP000187203"/>
    </source>
</evidence>
<reference evidence="3" key="1">
    <citation type="submission" date="2013-09" db="EMBL/GenBank/DDBJ databases">
        <title>Corchorus olitorius genome sequencing.</title>
        <authorList>
            <person name="Alam M."/>
            <person name="Haque M.S."/>
            <person name="Islam M.S."/>
            <person name="Emdad E.M."/>
            <person name="Islam M.M."/>
            <person name="Ahmed B."/>
            <person name="Halim A."/>
            <person name="Hossen Q.M.M."/>
            <person name="Hossain M.Z."/>
            <person name="Ahmed R."/>
            <person name="Khan M.M."/>
            <person name="Islam R."/>
            <person name="Rashid M.M."/>
            <person name="Khan S.A."/>
            <person name="Rahman M.S."/>
            <person name="Alam M."/>
            <person name="Yahiya A.S."/>
            <person name="Khan M.S."/>
            <person name="Azam M.S."/>
            <person name="Haque T."/>
            <person name="Lashkar M.Z.H."/>
            <person name="Akhand A.I."/>
            <person name="Morshed G."/>
            <person name="Roy S."/>
            <person name="Uddin K.S."/>
            <person name="Rabeya T."/>
            <person name="Hossain A.S."/>
            <person name="Chowdhury A."/>
            <person name="Snigdha A.R."/>
            <person name="Mortoza M.S."/>
            <person name="Matin S.A."/>
            <person name="Hoque S.M.E."/>
            <person name="Islam M.K."/>
            <person name="Roy D.K."/>
            <person name="Haider R."/>
            <person name="Moosa M.M."/>
            <person name="Elias S.M."/>
            <person name="Hasan A.M."/>
            <person name="Jahan S."/>
            <person name="Shafiuddin M."/>
            <person name="Mahmood N."/>
            <person name="Shommy N.S."/>
        </authorList>
    </citation>
    <scope>NUCLEOTIDE SEQUENCE [LARGE SCALE GENOMIC DNA]</scope>
    <source>
        <strain evidence="3">cv. O-4</strain>
    </source>
</reference>